<name>I3ZM73_TERRK</name>
<gene>
    <name evidence="1" type="ordered locus">Terro_4134</name>
</gene>
<dbReference type="EMBL" id="CP003379">
    <property type="protein sequence ID" value="AFL90341.1"/>
    <property type="molecule type" value="Genomic_DNA"/>
</dbReference>
<sequence>MLVLLSACGGGSLPVAAPPVTPSAAPIDGRWSFSTTSQTVPFASVVFSGVLSTNGTAVTGVGQVQFFLMTGSNASACVQPTTVTVQGTLNSARHLSLSSSTVNGTVFTIDADIPTTYPAVDSPAGGITTAVGSTGTCAVATSPAFAYYSSSLTGTYVGSLQQVVSAGPVDTAIPSVSMALSESDPDPLTGESSIAGSAKLTFPTCSVVVPIARTRVGAQNTAVLLYPTPSPPLVAVFALQPGQVMLNIWYEGSDCKPTAVIAPAPGAGQPPRWSGTLARQ</sequence>
<accession>I3ZM73</accession>
<evidence type="ECO:0000313" key="1">
    <source>
        <dbReference type="EMBL" id="AFL90341.1"/>
    </source>
</evidence>
<dbReference type="Proteomes" id="UP000006056">
    <property type="component" value="Chromosome"/>
</dbReference>
<reference evidence="1 2" key="1">
    <citation type="submission" date="2012-06" db="EMBL/GenBank/DDBJ databases">
        <title>Complete genome of Terriglobus roseus DSM 18391.</title>
        <authorList>
            <consortium name="US DOE Joint Genome Institute (JGI-PGF)"/>
            <person name="Lucas S."/>
            <person name="Copeland A."/>
            <person name="Lapidus A."/>
            <person name="Glavina del Rio T."/>
            <person name="Dalin E."/>
            <person name="Tice H."/>
            <person name="Bruce D."/>
            <person name="Goodwin L."/>
            <person name="Pitluck S."/>
            <person name="Peters L."/>
            <person name="Mikhailova N."/>
            <person name="Munk A.C.C."/>
            <person name="Kyrpides N."/>
            <person name="Mavromatis K."/>
            <person name="Ivanova N."/>
            <person name="Brettin T."/>
            <person name="Detter J.C."/>
            <person name="Han C."/>
            <person name="Larimer F."/>
            <person name="Land M."/>
            <person name="Hauser L."/>
            <person name="Markowitz V."/>
            <person name="Cheng J.-F."/>
            <person name="Hugenholtz P."/>
            <person name="Woyke T."/>
            <person name="Wu D."/>
            <person name="Brambilla E."/>
            <person name="Klenk H.-P."/>
            <person name="Eisen J.A."/>
        </authorList>
    </citation>
    <scope>NUCLEOTIDE SEQUENCE [LARGE SCALE GENOMIC DNA]</scope>
    <source>
        <strain evidence="2">DSM 18391 / NRRL B-41598 / KBS 63</strain>
    </source>
</reference>
<keyword evidence="2" id="KW-1185">Reference proteome</keyword>
<dbReference type="KEGG" id="trs:Terro_4134"/>
<dbReference type="AlphaFoldDB" id="I3ZM73"/>
<organism evidence="1 2">
    <name type="scientific">Terriglobus roseus (strain DSM 18391 / NRRL B-41598 / KBS 63)</name>
    <dbReference type="NCBI Taxonomy" id="926566"/>
    <lineage>
        <taxon>Bacteria</taxon>
        <taxon>Pseudomonadati</taxon>
        <taxon>Acidobacteriota</taxon>
        <taxon>Terriglobia</taxon>
        <taxon>Terriglobales</taxon>
        <taxon>Acidobacteriaceae</taxon>
        <taxon>Terriglobus</taxon>
    </lineage>
</organism>
<protein>
    <submittedName>
        <fullName evidence="1">Uncharacterized protein</fullName>
    </submittedName>
</protein>
<dbReference type="HOGENOM" id="CLU_993683_0_0_0"/>
<evidence type="ECO:0000313" key="2">
    <source>
        <dbReference type="Proteomes" id="UP000006056"/>
    </source>
</evidence>
<proteinExistence type="predicted"/>